<evidence type="ECO:0000313" key="3">
    <source>
        <dbReference type="Proteomes" id="UP001597383"/>
    </source>
</evidence>
<dbReference type="Gene3D" id="2.30.30.30">
    <property type="match status" value="1"/>
</dbReference>
<evidence type="ECO:0000313" key="2">
    <source>
        <dbReference type="EMBL" id="MFD2045231.1"/>
    </source>
</evidence>
<dbReference type="InterPro" id="IPR014722">
    <property type="entry name" value="Rib_uL2_dom2"/>
</dbReference>
<dbReference type="RefSeq" id="WP_377557874.1">
    <property type="nucleotide sequence ID" value="NZ_JBHUHQ010000017.1"/>
</dbReference>
<dbReference type="EMBL" id="JBHUHQ010000017">
    <property type="protein sequence ID" value="MFD2045231.1"/>
    <property type="molecule type" value="Genomic_DNA"/>
</dbReference>
<name>A0ABW4W1L6_9BACI</name>
<sequence length="72" mass="8044">MTEEMNLDQSTSNIKKANQGDTIQVEKGEYKGSKGKVLTVRDNTVIIQIGKNPKTGEPIKTVVNHKNYKKVK</sequence>
<keyword evidence="3" id="KW-1185">Reference proteome</keyword>
<gene>
    <name evidence="2" type="ORF">ACFSJF_13200</name>
</gene>
<reference evidence="3" key="1">
    <citation type="journal article" date="2019" name="Int. J. Syst. Evol. Microbiol.">
        <title>The Global Catalogue of Microorganisms (GCM) 10K type strain sequencing project: providing services to taxonomists for standard genome sequencing and annotation.</title>
        <authorList>
            <consortium name="The Broad Institute Genomics Platform"/>
            <consortium name="The Broad Institute Genome Sequencing Center for Infectious Disease"/>
            <person name="Wu L."/>
            <person name="Ma J."/>
        </authorList>
    </citation>
    <scope>NUCLEOTIDE SEQUENCE [LARGE SCALE GENOMIC DNA]</scope>
    <source>
        <strain evidence="3">R28</strain>
    </source>
</reference>
<dbReference type="Pfam" id="PF09953">
    <property type="entry name" value="DUF2187"/>
    <property type="match status" value="1"/>
</dbReference>
<dbReference type="SUPFAM" id="SSF50104">
    <property type="entry name" value="Translation proteins SH3-like domain"/>
    <property type="match status" value="1"/>
</dbReference>
<feature type="compositionally biased region" description="Polar residues" evidence="1">
    <location>
        <begin position="7"/>
        <end position="20"/>
    </location>
</feature>
<comment type="caution">
    <text evidence="2">The sequence shown here is derived from an EMBL/GenBank/DDBJ whole genome shotgun (WGS) entry which is preliminary data.</text>
</comment>
<protein>
    <submittedName>
        <fullName evidence="2">DUF2187 family protein</fullName>
    </submittedName>
</protein>
<evidence type="ECO:0000256" key="1">
    <source>
        <dbReference type="SAM" id="MobiDB-lite"/>
    </source>
</evidence>
<accession>A0ABW4W1L6</accession>
<proteinExistence type="predicted"/>
<dbReference type="InterPro" id="IPR008991">
    <property type="entry name" value="Translation_prot_SH3-like_sf"/>
</dbReference>
<organism evidence="2 3">
    <name type="scientific">Ornithinibacillus salinisoli</name>
    <dbReference type="NCBI Taxonomy" id="1848459"/>
    <lineage>
        <taxon>Bacteria</taxon>
        <taxon>Bacillati</taxon>
        <taxon>Bacillota</taxon>
        <taxon>Bacilli</taxon>
        <taxon>Bacillales</taxon>
        <taxon>Bacillaceae</taxon>
        <taxon>Ornithinibacillus</taxon>
    </lineage>
</organism>
<dbReference type="InterPro" id="IPR018690">
    <property type="entry name" value="DUF2187"/>
</dbReference>
<dbReference type="Proteomes" id="UP001597383">
    <property type="component" value="Unassembled WGS sequence"/>
</dbReference>
<feature type="region of interest" description="Disordered" evidence="1">
    <location>
        <begin position="1"/>
        <end position="20"/>
    </location>
</feature>